<name>A0A9Q0YQH8_HOLLE</name>
<feature type="transmembrane region" description="Helical" evidence="5">
    <location>
        <begin position="198"/>
        <end position="221"/>
    </location>
</feature>
<reference evidence="7" key="1">
    <citation type="submission" date="2021-10" db="EMBL/GenBank/DDBJ databases">
        <title>Tropical sea cucumber genome reveals ecological adaptation and Cuvierian tubules defense mechanism.</title>
        <authorList>
            <person name="Chen T."/>
        </authorList>
    </citation>
    <scope>NUCLEOTIDE SEQUENCE</scope>
    <source>
        <strain evidence="7">Nanhai2018</strain>
        <tissue evidence="7">Muscle</tissue>
    </source>
</reference>
<feature type="transmembrane region" description="Helical" evidence="5">
    <location>
        <begin position="260"/>
        <end position="279"/>
    </location>
</feature>
<keyword evidence="8" id="KW-1185">Reference proteome</keyword>
<feature type="transmembrane region" description="Helical" evidence="5">
    <location>
        <begin position="461"/>
        <end position="482"/>
    </location>
</feature>
<dbReference type="Pfam" id="PF00083">
    <property type="entry name" value="Sugar_tr"/>
    <property type="match status" value="1"/>
</dbReference>
<comment type="caution">
    <text evidence="7">The sequence shown here is derived from an EMBL/GenBank/DDBJ whole genome shotgun (WGS) entry which is preliminary data.</text>
</comment>
<dbReference type="SUPFAM" id="SSF103473">
    <property type="entry name" value="MFS general substrate transporter"/>
    <property type="match status" value="1"/>
</dbReference>
<feature type="transmembrane region" description="Helical" evidence="5">
    <location>
        <begin position="344"/>
        <end position="365"/>
    </location>
</feature>
<feature type="transmembrane region" description="Helical" evidence="5">
    <location>
        <begin position="173"/>
        <end position="192"/>
    </location>
</feature>
<feature type="transmembrane region" description="Helical" evidence="5">
    <location>
        <begin position="430"/>
        <end position="449"/>
    </location>
</feature>
<comment type="subcellular location">
    <subcellularLocation>
        <location evidence="1">Membrane</location>
        <topology evidence="1">Multi-pass membrane protein</topology>
    </subcellularLocation>
</comment>
<keyword evidence="2 5" id="KW-0812">Transmembrane</keyword>
<dbReference type="AlphaFoldDB" id="A0A9Q0YQH8"/>
<dbReference type="EMBL" id="JAIZAY010000016">
    <property type="protein sequence ID" value="KAJ8026707.1"/>
    <property type="molecule type" value="Genomic_DNA"/>
</dbReference>
<feature type="transmembrane region" description="Helical" evidence="5">
    <location>
        <begin position="233"/>
        <end position="254"/>
    </location>
</feature>
<dbReference type="PANTHER" id="PTHR24064">
    <property type="entry name" value="SOLUTE CARRIER FAMILY 22 MEMBER"/>
    <property type="match status" value="1"/>
</dbReference>
<sequence>MTFDDILRSIGSFGRFQKRVIAFVSIPPLAQCAILLAQVFIAGKSDHWCHVGHWQDEDCHQWALTEEECILFKRNISAPMIEGSRSRCSMYNVTGMDLESAFNLQDEFKLSDIINCNEGWEFDRSVFASTISEEWGLVCGNSGITDVLQAIFFVGYLVGSMMFGSVADRIGRYYTFMGCCVTAGISSVLAALAPNVYIFAILRFLSAATSYGGTLMTFVIASELVLPSSRVWTGVYLWFFFSSGYFFLSGVASITYNWRLLLGIISAPYLLMIPVFPLISESPRWLIARGKFKRAEKLIRKMAKTNKKEVPEDLKSMMENENKITASEAVSVLDLIRNPTIRCYMLNMIYSWFVQGFVFFGLSLGTSSLGVNVYLAFCLSGAVEMPAHVLAIITMNKFGRRASTSFWILLAGVACFATIIAPLGPWRVTVATLGKLAISVSFDIVYVYAGEIIPTPRRAFGVGMCSAGSRVGGVVAPLLLYLGSIFESLPLILFASSSILGGLLILLLPETNKKPLPDTIEETLNLRSLKYKSVENEDKDVEEHAEHALST</sequence>
<evidence type="ECO:0000313" key="8">
    <source>
        <dbReference type="Proteomes" id="UP001152320"/>
    </source>
</evidence>
<proteinExistence type="predicted"/>
<dbReference type="OrthoDB" id="5141738at2759"/>
<keyword evidence="4 5" id="KW-0472">Membrane</keyword>
<dbReference type="CDD" id="cd17317">
    <property type="entry name" value="MFS_SLC22"/>
    <property type="match status" value="1"/>
</dbReference>
<evidence type="ECO:0000259" key="6">
    <source>
        <dbReference type="PROSITE" id="PS50850"/>
    </source>
</evidence>
<evidence type="ECO:0000256" key="1">
    <source>
        <dbReference type="ARBA" id="ARBA00004141"/>
    </source>
</evidence>
<feature type="transmembrane region" description="Helical" evidence="5">
    <location>
        <begin position="405"/>
        <end position="424"/>
    </location>
</feature>
<dbReference type="InterPro" id="IPR005828">
    <property type="entry name" value="MFS_sugar_transport-like"/>
</dbReference>
<feature type="transmembrane region" description="Helical" evidence="5">
    <location>
        <begin position="488"/>
        <end position="508"/>
    </location>
</feature>
<dbReference type="InterPro" id="IPR036259">
    <property type="entry name" value="MFS_trans_sf"/>
</dbReference>
<protein>
    <submittedName>
        <fullName evidence="7">Solute carrier family 22 member 3</fullName>
    </submittedName>
</protein>
<organism evidence="7 8">
    <name type="scientific">Holothuria leucospilota</name>
    <name type="common">Black long sea cucumber</name>
    <name type="synonym">Mertensiothuria leucospilota</name>
    <dbReference type="NCBI Taxonomy" id="206669"/>
    <lineage>
        <taxon>Eukaryota</taxon>
        <taxon>Metazoa</taxon>
        <taxon>Echinodermata</taxon>
        <taxon>Eleutherozoa</taxon>
        <taxon>Echinozoa</taxon>
        <taxon>Holothuroidea</taxon>
        <taxon>Aspidochirotacea</taxon>
        <taxon>Aspidochirotida</taxon>
        <taxon>Holothuriidae</taxon>
        <taxon>Holothuria</taxon>
    </lineage>
</organism>
<dbReference type="GO" id="GO:0016020">
    <property type="term" value="C:membrane"/>
    <property type="evidence" value="ECO:0007669"/>
    <property type="project" value="UniProtKB-SubCell"/>
</dbReference>
<evidence type="ECO:0000313" key="7">
    <source>
        <dbReference type="EMBL" id="KAJ8026707.1"/>
    </source>
</evidence>
<dbReference type="PROSITE" id="PS50850">
    <property type="entry name" value="MFS"/>
    <property type="match status" value="1"/>
</dbReference>
<dbReference type="Proteomes" id="UP001152320">
    <property type="component" value="Chromosome 16"/>
</dbReference>
<evidence type="ECO:0000256" key="5">
    <source>
        <dbReference type="SAM" id="Phobius"/>
    </source>
</evidence>
<dbReference type="InterPro" id="IPR020846">
    <property type="entry name" value="MFS_dom"/>
</dbReference>
<feature type="transmembrane region" description="Helical" evidence="5">
    <location>
        <begin position="20"/>
        <end position="41"/>
    </location>
</feature>
<gene>
    <name evidence="7" type="ORF">HOLleu_31618</name>
</gene>
<evidence type="ECO:0000256" key="3">
    <source>
        <dbReference type="ARBA" id="ARBA00022989"/>
    </source>
</evidence>
<dbReference type="Gene3D" id="1.20.1250.20">
    <property type="entry name" value="MFS general substrate transporter like domains"/>
    <property type="match status" value="1"/>
</dbReference>
<feature type="transmembrane region" description="Helical" evidence="5">
    <location>
        <begin position="371"/>
        <end position="393"/>
    </location>
</feature>
<evidence type="ECO:0000256" key="2">
    <source>
        <dbReference type="ARBA" id="ARBA00022692"/>
    </source>
</evidence>
<accession>A0A9Q0YQH8</accession>
<feature type="transmembrane region" description="Helical" evidence="5">
    <location>
        <begin position="147"/>
        <end position="166"/>
    </location>
</feature>
<keyword evidence="3 5" id="KW-1133">Transmembrane helix</keyword>
<dbReference type="GO" id="GO:0022857">
    <property type="term" value="F:transmembrane transporter activity"/>
    <property type="evidence" value="ECO:0007669"/>
    <property type="project" value="InterPro"/>
</dbReference>
<evidence type="ECO:0000256" key="4">
    <source>
        <dbReference type="ARBA" id="ARBA00023136"/>
    </source>
</evidence>
<feature type="domain" description="Major facilitator superfamily (MFS) profile" evidence="6">
    <location>
        <begin position="92"/>
        <end position="513"/>
    </location>
</feature>